<evidence type="ECO:0000256" key="1">
    <source>
        <dbReference type="SAM" id="Phobius"/>
    </source>
</evidence>
<dbReference type="AlphaFoldDB" id="A0AA38M0X0"/>
<keyword evidence="1" id="KW-0472">Membrane</keyword>
<dbReference type="EMBL" id="JALNTZ010000010">
    <property type="protein sequence ID" value="KAJ3639516.1"/>
    <property type="molecule type" value="Genomic_DNA"/>
</dbReference>
<keyword evidence="1" id="KW-0812">Transmembrane</keyword>
<name>A0AA38M0X0_9CUCU</name>
<keyword evidence="3" id="KW-1185">Reference proteome</keyword>
<accession>A0AA38M0X0</accession>
<gene>
    <name evidence="2" type="ORF">Zmor_002873</name>
</gene>
<evidence type="ECO:0000313" key="2">
    <source>
        <dbReference type="EMBL" id="KAJ3639516.1"/>
    </source>
</evidence>
<organism evidence="2 3">
    <name type="scientific">Zophobas morio</name>
    <dbReference type="NCBI Taxonomy" id="2755281"/>
    <lineage>
        <taxon>Eukaryota</taxon>
        <taxon>Metazoa</taxon>
        <taxon>Ecdysozoa</taxon>
        <taxon>Arthropoda</taxon>
        <taxon>Hexapoda</taxon>
        <taxon>Insecta</taxon>
        <taxon>Pterygota</taxon>
        <taxon>Neoptera</taxon>
        <taxon>Endopterygota</taxon>
        <taxon>Coleoptera</taxon>
        <taxon>Polyphaga</taxon>
        <taxon>Cucujiformia</taxon>
        <taxon>Tenebrionidae</taxon>
        <taxon>Zophobas</taxon>
    </lineage>
</organism>
<comment type="caution">
    <text evidence="2">The sequence shown here is derived from an EMBL/GenBank/DDBJ whole genome shotgun (WGS) entry which is preliminary data.</text>
</comment>
<evidence type="ECO:0000313" key="3">
    <source>
        <dbReference type="Proteomes" id="UP001168821"/>
    </source>
</evidence>
<proteinExistence type="predicted"/>
<dbReference type="Proteomes" id="UP001168821">
    <property type="component" value="Unassembled WGS sequence"/>
</dbReference>
<feature type="transmembrane region" description="Helical" evidence="1">
    <location>
        <begin position="124"/>
        <end position="150"/>
    </location>
</feature>
<reference evidence="2" key="1">
    <citation type="journal article" date="2023" name="G3 (Bethesda)">
        <title>Whole genome assemblies of Zophobas morio and Tenebrio molitor.</title>
        <authorList>
            <person name="Kaur S."/>
            <person name="Stinson S.A."/>
            <person name="diCenzo G.C."/>
        </authorList>
    </citation>
    <scope>NUCLEOTIDE SEQUENCE</scope>
    <source>
        <strain evidence="2">QUZm001</strain>
    </source>
</reference>
<protein>
    <submittedName>
        <fullName evidence="2">Uncharacterized protein</fullName>
    </submittedName>
</protein>
<sequence length="152" mass="16574">MRRCPVAYVAITRYHNDSYDFYAVVEIPRRWTTGFKPSGRGSFRHGKCAIDTISTTKIAATQGLLHNSLATADLSVYRYSTFAHNKGAGLAYTSTKNTTTATNDVKISTTNLGHIIQYYLGGRIVGLFCCLVHMCGVCSGGGLFATITLFTN</sequence>
<keyword evidence="1" id="KW-1133">Transmembrane helix</keyword>